<feature type="compositionally biased region" description="Polar residues" evidence="1">
    <location>
        <begin position="27"/>
        <end position="55"/>
    </location>
</feature>
<evidence type="ECO:0000256" key="1">
    <source>
        <dbReference type="SAM" id="MobiDB-lite"/>
    </source>
</evidence>
<gene>
    <name evidence="2" type="ORF">OFUS_LOCUS6153</name>
</gene>
<reference evidence="2" key="1">
    <citation type="submission" date="2022-03" db="EMBL/GenBank/DDBJ databases">
        <authorList>
            <person name="Martin C."/>
        </authorList>
    </citation>
    <scope>NUCLEOTIDE SEQUENCE</scope>
</reference>
<feature type="compositionally biased region" description="Gly residues" evidence="1">
    <location>
        <begin position="87"/>
        <end position="106"/>
    </location>
</feature>
<feature type="non-terminal residue" evidence="2">
    <location>
        <position position="1"/>
    </location>
</feature>
<feature type="compositionally biased region" description="Low complexity" evidence="1">
    <location>
        <begin position="1"/>
        <end position="25"/>
    </location>
</feature>
<feature type="non-terminal residue" evidence="2">
    <location>
        <position position="123"/>
    </location>
</feature>
<dbReference type="EMBL" id="CAIIXF020000003">
    <property type="protein sequence ID" value="CAH1779335.1"/>
    <property type="molecule type" value="Genomic_DNA"/>
</dbReference>
<proteinExistence type="predicted"/>
<protein>
    <submittedName>
        <fullName evidence="2">Uncharacterized protein</fullName>
    </submittedName>
</protein>
<evidence type="ECO:0000313" key="3">
    <source>
        <dbReference type="Proteomes" id="UP000749559"/>
    </source>
</evidence>
<organism evidence="2 3">
    <name type="scientific">Owenia fusiformis</name>
    <name type="common">Polychaete worm</name>
    <dbReference type="NCBI Taxonomy" id="6347"/>
    <lineage>
        <taxon>Eukaryota</taxon>
        <taxon>Metazoa</taxon>
        <taxon>Spiralia</taxon>
        <taxon>Lophotrochozoa</taxon>
        <taxon>Annelida</taxon>
        <taxon>Polychaeta</taxon>
        <taxon>Sedentaria</taxon>
        <taxon>Canalipalpata</taxon>
        <taxon>Sabellida</taxon>
        <taxon>Oweniida</taxon>
        <taxon>Oweniidae</taxon>
        <taxon>Owenia</taxon>
    </lineage>
</organism>
<name>A0A8S4NE42_OWEFU</name>
<accession>A0A8S4NE42</accession>
<comment type="caution">
    <text evidence="2">The sequence shown here is derived from an EMBL/GenBank/DDBJ whole genome shotgun (WGS) entry which is preliminary data.</text>
</comment>
<dbReference type="Proteomes" id="UP000749559">
    <property type="component" value="Unassembled WGS sequence"/>
</dbReference>
<feature type="compositionally biased region" description="Basic and acidic residues" evidence="1">
    <location>
        <begin position="67"/>
        <end position="80"/>
    </location>
</feature>
<evidence type="ECO:0000313" key="2">
    <source>
        <dbReference type="EMBL" id="CAH1779335.1"/>
    </source>
</evidence>
<sequence>RGGSGFSNSSRGGSSNGGLNSSRGSPWRSNSKTSFTPSPTRGGFSHSNTSYNNTRDNNRGGRSSFGDNRRQSFGDNRRDTGGLQSPPGGGSGGGRGGGGRGRGGSHWMGKDPDQRFMPPPSRG</sequence>
<dbReference type="AlphaFoldDB" id="A0A8S4NE42"/>
<keyword evidence="3" id="KW-1185">Reference proteome</keyword>
<feature type="region of interest" description="Disordered" evidence="1">
    <location>
        <begin position="1"/>
        <end position="123"/>
    </location>
</feature>